<dbReference type="PANTHER" id="PTHR43827">
    <property type="entry name" value="2,5-DIKETO-D-GLUCONIC ACID REDUCTASE"/>
    <property type="match status" value="1"/>
</dbReference>
<dbReference type="EMBL" id="JABAHT010001268">
    <property type="protein sequence ID" value="KAF4649593.1"/>
    <property type="molecule type" value="Genomic_DNA"/>
</dbReference>
<dbReference type="PIRSF" id="PIRSF000097">
    <property type="entry name" value="AKR"/>
    <property type="match status" value="1"/>
</dbReference>
<comment type="similarity">
    <text evidence="1">Belongs to the aldo/keto reductase family.</text>
</comment>
<evidence type="ECO:0000256" key="4">
    <source>
        <dbReference type="PIRSR" id="PIRSR000097-1"/>
    </source>
</evidence>
<evidence type="ECO:0000313" key="8">
    <source>
        <dbReference type="EMBL" id="KAF4649593.1"/>
    </source>
</evidence>
<evidence type="ECO:0000256" key="6">
    <source>
        <dbReference type="PIRSR" id="PIRSR000097-3"/>
    </source>
</evidence>
<keyword evidence="2" id="KW-0521">NADP</keyword>
<reference evidence="8 9" key="1">
    <citation type="submission" date="2020-04" db="EMBL/GenBank/DDBJ databases">
        <title>Perkinsus olseni comparative genomics.</title>
        <authorList>
            <person name="Bogema D.R."/>
        </authorList>
    </citation>
    <scope>NUCLEOTIDE SEQUENCE [LARGE SCALE GENOMIC DNA]</scope>
    <source>
        <strain evidence="8">ATCC PRA-179</strain>
    </source>
</reference>
<dbReference type="SUPFAM" id="SSF51430">
    <property type="entry name" value="NAD(P)-linked oxidoreductase"/>
    <property type="match status" value="1"/>
</dbReference>
<dbReference type="Pfam" id="PF00248">
    <property type="entry name" value="Aldo_ket_red"/>
    <property type="match status" value="1"/>
</dbReference>
<sequence>MVTPRTPKPGSKSPIRLVKLCQLACETCETSVYEALQAGYRWIDTASVYKNEVEVGRAVRRWLDQEQNADTTRITVTTKISPYELLQARAASVACLERLSLPSTIQKVLLIHWPGVARKKHDMAIHRQARNSAWKVLCDLKHDGFIDIVGVSNFNVYHLELLAEDLSCEDWYETPAINQVEMHARCQQRDLREYCKERKILLQAYGPFGSVGAPLLSYASQQLGVDKSSTADVLLQFLSGCCDSLVVKSQDRLRIRRNLSCLEHHLPYELLREVSDMHDEVHYCWDPRPV</sequence>
<dbReference type="PANTHER" id="PTHR43827:SF3">
    <property type="entry name" value="NADP-DEPENDENT OXIDOREDUCTASE DOMAIN-CONTAINING PROTEIN"/>
    <property type="match status" value="1"/>
</dbReference>
<feature type="non-terminal residue" evidence="8">
    <location>
        <position position="290"/>
    </location>
</feature>
<evidence type="ECO:0000256" key="5">
    <source>
        <dbReference type="PIRSR" id="PIRSR000097-2"/>
    </source>
</evidence>
<evidence type="ECO:0000256" key="2">
    <source>
        <dbReference type="ARBA" id="ARBA00022857"/>
    </source>
</evidence>
<keyword evidence="3" id="KW-0560">Oxidoreductase</keyword>
<dbReference type="Gene3D" id="3.20.20.100">
    <property type="entry name" value="NADP-dependent oxidoreductase domain"/>
    <property type="match status" value="1"/>
</dbReference>
<comment type="caution">
    <text evidence="8">The sequence shown here is derived from an EMBL/GenBank/DDBJ whole genome shotgun (WGS) entry which is preliminary data.</text>
</comment>
<protein>
    <recommendedName>
        <fullName evidence="7">NADP-dependent oxidoreductase domain-containing protein</fullName>
    </recommendedName>
</protein>
<feature type="binding site" evidence="5">
    <location>
        <position position="112"/>
    </location>
    <ligand>
        <name>substrate</name>
    </ligand>
</feature>
<feature type="site" description="Lowers pKa of active site Tyr" evidence="6">
    <location>
        <position position="79"/>
    </location>
</feature>
<evidence type="ECO:0000256" key="3">
    <source>
        <dbReference type="ARBA" id="ARBA00023002"/>
    </source>
</evidence>
<evidence type="ECO:0000256" key="1">
    <source>
        <dbReference type="ARBA" id="ARBA00007905"/>
    </source>
</evidence>
<proteinExistence type="inferred from homology"/>
<dbReference type="GO" id="GO:0016616">
    <property type="term" value="F:oxidoreductase activity, acting on the CH-OH group of donors, NAD or NADP as acceptor"/>
    <property type="evidence" value="ECO:0007669"/>
    <property type="project" value="UniProtKB-ARBA"/>
</dbReference>
<dbReference type="InterPro" id="IPR036812">
    <property type="entry name" value="NAD(P)_OxRdtase_dom_sf"/>
</dbReference>
<feature type="domain" description="NADP-dependent oxidoreductase" evidence="7">
    <location>
        <begin position="32"/>
        <end position="210"/>
    </location>
</feature>
<dbReference type="AlphaFoldDB" id="A0A7J6KQF5"/>
<feature type="active site" description="Proton donor" evidence="4">
    <location>
        <position position="49"/>
    </location>
</feature>
<evidence type="ECO:0000313" key="9">
    <source>
        <dbReference type="Proteomes" id="UP000570595"/>
    </source>
</evidence>
<name>A0A7J6KQF5_PEROL</name>
<gene>
    <name evidence="8" type="ORF">FOZ61_001157</name>
</gene>
<dbReference type="PRINTS" id="PR00069">
    <property type="entry name" value="ALDKETRDTASE"/>
</dbReference>
<accession>A0A7J6KQF5</accession>
<dbReference type="InterPro" id="IPR023210">
    <property type="entry name" value="NADP_OxRdtase_dom"/>
</dbReference>
<evidence type="ECO:0000259" key="7">
    <source>
        <dbReference type="Pfam" id="PF00248"/>
    </source>
</evidence>
<dbReference type="OrthoDB" id="445793at2759"/>
<dbReference type="Proteomes" id="UP000570595">
    <property type="component" value="Unassembled WGS sequence"/>
</dbReference>
<dbReference type="InterPro" id="IPR020471">
    <property type="entry name" value="AKR"/>
</dbReference>
<organism evidence="8 9">
    <name type="scientific">Perkinsus olseni</name>
    <name type="common">Perkinsus atlanticus</name>
    <dbReference type="NCBI Taxonomy" id="32597"/>
    <lineage>
        <taxon>Eukaryota</taxon>
        <taxon>Sar</taxon>
        <taxon>Alveolata</taxon>
        <taxon>Perkinsozoa</taxon>
        <taxon>Perkinsea</taxon>
        <taxon>Perkinsida</taxon>
        <taxon>Perkinsidae</taxon>
        <taxon>Perkinsus</taxon>
    </lineage>
</organism>